<reference evidence="1 2" key="1">
    <citation type="submission" date="2019-07" db="EMBL/GenBank/DDBJ databases">
        <title>Whole genome shotgun sequence of Deinococcus cellulosilyticus NBRC 106333.</title>
        <authorList>
            <person name="Hosoyama A."/>
            <person name="Uohara A."/>
            <person name="Ohji S."/>
            <person name="Ichikawa N."/>
        </authorList>
    </citation>
    <scope>NUCLEOTIDE SEQUENCE [LARGE SCALE GENOMIC DNA]</scope>
    <source>
        <strain evidence="1 2">NBRC 106333</strain>
    </source>
</reference>
<protein>
    <submittedName>
        <fullName evidence="1">Uncharacterized protein</fullName>
    </submittedName>
</protein>
<proteinExistence type="predicted"/>
<dbReference type="AlphaFoldDB" id="A0A511N258"/>
<sequence length="145" mass="16550">MPQLKRTCSTCEHTWLVSRDMEALLTREAVRGHPRKKGLDLLNLDLSQLVQRRVKATLTDVALGDSVAAQELKLSRSCPNCKTYLQYTETEVDPTEALASLVSLVPEENRVEQLLSELDLLFEDLQKKRITPAEFTRRQEQLLQS</sequence>
<comment type="caution">
    <text evidence="1">The sequence shown here is derived from an EMBL/GenBank/DDBJ whole genome shotgun (WGS) entry which is preliminary data.</text>
</comment>
<organism evidence="1 2">
    <name type="scientific">Deinococcus cellulosilyticus (strain DSM 18568 / NBRC 106333 / KACC 11606 / 5516J-15)</name>
    <dbReference type="NCBI Taxonomy" id="1223518"/>
    <lineage>
        <taxon>Bacteria</taxon>
        <taxon>Thermotogati</taxon>
        <taxon>Deinococcota</taxon>
        <taxon>Deinococci</taxon>
        <taxon>Deinococcales</taxon>
        <taxon>Deinococcaceae</taxon>
        <taxon>Deinococcus</taxon>
    </lineage>
</organism>
<dbReference type="Proteomes" id="UP000321306">
    <property type="component" value="Unassembled WGS sequence"/>
</dbReference>
<gene>
    <name evidence="1" type="ORF">DC3_25750</name>
</gene>
<keyword evidence="2" id="KW-1185">Reference proteome</keyword>
<dbReference type="RefSeq" id="WP_146884793.1">
    <property type="nucleotide sequence ID" value="NZ_BJXB01000010.1"/>
</dbReference>
<evidence type="ECO:0000313" key="1">
    <source>
        <dbReference type="EMBL" id="GEM46940.1"/>
    </source>
</evidence>
<evidence type="ECO:0000313" key="2">
    <source>
        <dbReference type="Proteomes" id="UP000321306"/>
    </source>
</evidence>
<name>A0A511N258_DEIC1</name>
<dbReference type="EMBL" id="BJXB01000010">
    <property type="protein sequence ID" value="GEM46940.1"/>
    <property type="molecule type" value="Genomic_DNA"/>
</dbReference>
<accession>A0A511N258</accession>